<dbReference type="OrthoDB" id="6138650at2759"/>
<feature type="domain" description="CUB" evidence="4">
    <location>
        <begin position="163"/>
        <end position="203"/>
    </location>
</feature>
<dbReference type="EMBL" id="NCKV01006765">
    <property type="protein sequence ID" value="RWS23278.1"/>
    <property type="molecule type" value="Genomic_DNA"/>
</dbReference>
<dbReference type="PROSITE" id="PS01180">
    <property type="entry name" value="CUB"/>
    <property type="match status" value="2"/>
</dbReference>
<evidence type="ECO:0000256" key="1">
    <source>
        <dbReference type="ARBA" id="ARBA00022737"/>
    </source>
</evidence>
<dbReference type="PANTHER" id="PTHR24251">
    <property type="entry name" value="OVOCHYMASE-RELATED"/>
    <property type="match status" value="1"/>
</dbReference>
<name>A0A443S6V3_9ACAR</name>
<dbReference type="SMART" id="SM00042">
    <property type="entry name" value="CUB"/>
    <property type="match status" value="2"/>
</dbReference>
<evidence type="ECO:0000256" key="3">
    <source>
        <dbReference type="PROSITE-ProRule" id="PRU00059"/>
    </source>
</evidence>
<dbReference type="PANTHER" id="PTHR24251:SF37">
    <property type="entry name" value="CUB DOMAIN-CONTAINING PROTEIN"/>
    <property type="match status" value="1"/>
</dbReference>
<organism evidence="5 6">
    <name type="scientific">Leptotrombidium deliense</name>
    <dbReference type="NCBI Taxonomy" id="299467"/>
    <lineage>
        <taxon>Eukaryota</taxon>
        <taxon>Metazoa</taxon>
        <taxon>Ecdysozoa</taxon>
        <taxon>Arthropoda</taxon>
        <taxon>Chelicerata</taxon>
        <taxon>Arachnida</taxon>
        <taxon>Acari</taxon>
        <taxon>Acariformes</taxon>
        <taxon>Trombidiformes</taxon>
        <taxon>Prostigmata</taxon>
        <taxon>Anystina</taxon>
        <taxon>Parasitengona</taxon>
        <taxon>Trombiculoidea</taxon>
        <taxon>Trombiculidae</taxon>
        <taxon>Leptotrombidium</taxon>
    </lineage>
</organism>
<evidence type="ECO:0000313" key="5">
    <source>
        <dbReference type="EMBL" id="RWS23278.1"/>
    </source>
</evidence>
<evidence type="ECO:0000259" key="4">
    <source>
        <dbReference type="PROSITE" id="PS01180"/>
    </source>
</evidence>
<comment type="caution">
    <text evidence="3">Lacks conserved residue(s) required for the propagation of feature annotation.</text>
</comment>
<evidence type="ECO:0000256" key="2">
    <source>
        <dbReference type="ARBA" id="ARBA00023157"/>
    </source>
</evidence>
<accession>A0A443S6V3</accession>
<dbReference type="CDD" id="cd00041">
    <property type="entry name" value="CUB"/>
    <property type="match status" value="2"/>
</dbReference>
<keyword evidence="2" id="KW-1015">Disulfide bond</keyword>
<keyword evidence="6" id="KW-1185">Reference proteome</keyword>
<keyword evidence="1" id="KW-0677">Repeat</keyword>
<dbReference type="Pfam" id="PF00431">
    <property type="entry name" value="CUB"/>
    <property type="match status" value="2"/>
</dbReference>
<sequence length="239" mass="27694">MLLKNSMRVDIRKASQYLFKTLTTYVYEFCNTNNTVQQNQVEILCRLKHNQICSVTLVVQLNDDYGTFRSNNFAPKTTKNAESHKWIITSRKGYTIELNITNLEITEKNSCNRDYIKISEGEFNRKTLVYTFSSDVGRLTVEYRATIAQIGYRGFIATYKINCGGYVTGTDGIISSPNYPNKYEPNMYCVWKIRVPDDHKLKIHAIMTTLILRLAYLMAEMNKEALISFSQLQRLLQKT</sequence>
<dbReference type="Proteomes" id="UP000288716">
    <property type="component" value="Unassembled WGS sequence"/>
</dbReference>
<reference evidence="5 6" key="1">
    <citation type="journal article" date="2018" name="Gigascience">
        <title>Genomes of trombidid mites reveal novel predicted allergens and laterally-transferred genes associated with secondary metabolism.</title>
        <authorList>
            <person name="Dong X."/>
            <person name="Chaisiri K."/>
            <person name="Xia D."/>
            <person name="Armstrong S.D."/>
            <person name="Fang Y."/>
            <person name="Donnelly M.J."/>
            <person name="Kadowaki T."/>
            <person name="McGarry J.W."/>
            <person name="Darby A.C."/>
            <person name="Makepeace B.L."/>
        </authorList>
    </citation>
    <scope>NUCLEOTIDE SEQUENCE [LARGE SCALE GENOMIC DNA]</scope>
    <source>
        <strain evidence="5">UoL-UT</strain>
    </source>
</reference>
<gene>
    <name evidence="5" type="ORF">B4U80_13942</name>
</gene>
<dbReference type="InterPro" id="IPR035914">
    <property type="entry name" value="Sperma_CUB_dom_sf"/>
</dbReference>
<evidence type="ECO:0000313" key="6">
    <source>
        <dbReference type="Proteomes" id="UP000288716"/>
    </source>
</evidence>
<dbReference type="Gene3D" id="2.60.120.290">
    <property type="entry name" value="Spermadhesin, CUB domain"/>
    <property type="match status" value="2"/>
</dbReference>
<protein>
    <submittedName>
        <fullName evidence="5">Bone morphogenetic protein-like protein</fullName>
    </submittedName>
</protein>
<dbReference type="AlphaFoldDB" id="A0A443S6V3"/>
<feature type="domain" description="CUB" evidence="4">
    <location>
        <begin position="53"/>
        <end position="162"/>
    </location>
</feature>
<dbReference type="SUPFAM" id="SSF49854">
    <property type="entry name" value="Spermadhesin, CUB domain"/>
    <property type="match status" value="2"/>
</dbReference>
<proteinExistence type="predicted"/>
<comment type="caution">
    <text evidence="5">The sequence shown here is derived from an EMBL/GenBank/DDBJ whole genome shotgun (WGS) entry which is preliminary data.</text>
</comment>
<dbReference type="VEuPathDB" id="VectorBase:LDEU008761"/>
<dbReference type="InterPro" id="IPR000859">
    <property type="entry name" value="CUB_dom"/>
</dbReference>
<dbReference type="STRING" id="299467.A0A443S6V3"/>